<dbReference type="GO" id="GO:0030246">
    <property type="term" value="F:carbohydrate binding"/>
    <property type="evidence" value="ECO:0007669"/>
    <property type="project" value="UniProtKB-KW"/>
</dbReference>
<keyword evidence="8" id="KW-1185">Reference proteome</keyword>
<reference evidence="7" key="1">
    <citation type="submission" date="2025-08" db="UniProtKB">
        <authorList>
            <consortium name="Ensembl"/>
        </authorList>
    </citation>
    <scope>IDENTIFICATION</scope>
</reference>
<dbReference type="PANTHER" id="PTHR46490">
    <property type="entry name" value="C-TYPE LECTIN DOMAIN FAMILY 12 MEMBER A-RELATED"/>
    <property type="match status" value="1"/>
</dbReference>
<sequence length="260" mass="29838">MTEKGTTCKMHREDGKGADDVYENTDVITGQSGKEITDCNAMRIQPSEHTGSDGVTIRSSRAAAVCLGLLCVLLLTAVIVLCVHIYTKSTNYTEEKQQLLTKITNLTEERNQLLTNNANLFQLNNQFNQEKNELAKFFQDGWIYYQFSLYYVSTETKSWTESRRYCRERGADLVIINDNKKQDFVKKISCGSQTWIGLTDIEVEGTWKWVDGSTLTFWFWNSYEPGGYTEENCIVTNSVGWADYPCTTFFTWICEKKNLK</sequence>
<dbReference type="PROSITE" id="PS00615">
    <property type="entry name" value="C_TYPE_LECTIN_1"/>
    <property type="match status" value="1"/>
</dbReference>
<proteinExistence type="predicted"/>
<dbReference type="GeneTree" id="ENSGT01020000230338"/>
<evidence type="ECO:0000313" key="7">
    <source>
        <dbReference type="Ensembl" id="ENSCCRP00000172850.1"/>
    </source>
</evidence>
<dbReference type="PANTHER" id="PTHR46490:SF6">
    <property type="entry name" value="ASIALOGLYCOPROTEIN RECEPTOR 1-LIKE-RELATED"/>
    <property type="match status" value="1"/>
</dbReference>
<evidence type="ECO:0000256" key="5">
    <source>
        <dbReference type="SAM" id="Phobius"/>
    </source>
</evidence>
<evidence type="ECO:0000256" key="1">
    <source>
        <dbReference type="ARBA" id="ARBA00022734"/>
    </source>
</evidence>
<evidence type="ECO:0000313" key="8">
    <source>
        <dbReference type="Proteomes" id="UP001108240"/>
    </source>
</evidence>
<dbReference type="OMA" id="FFTWICE"/>
<keyword evidence="2" id="KW-1015">Disulfide bond</keyword>
<evidence type="ECO:0000256" key="4">
    <source>
        <dbReference type="SAM" id="Coils"/>
    </source>
</evidence>
<keyword evidence="1" id="KW-0430">Lectin</keyword>
<dbReference type="CDD" id="cd03590">
    <property type="entry name" value="CLECT_DC-SIGN_like"/>
    <property type="match status" value="1"/>
</dbReference>
<evidence type="ECO:0000256" key="2">
    <source>
        <dbReference type="ARBA" id="ARBA00023157"/>
    </source>
</evidence>
<dbReference type="Pfam" id="PF00059">
    <property type="entry name" value="Lectin_C"/>
    <property type="match status" value="1"/>
</dbReference>
<feature type="coiled-coil region" evidence="4">
    <location>
        <begin position="89"/>
        <end position="116"/>
    </location>
</feature>
<keyword evidence="5" id="KW-0812">Transmembrane</keyword>
<dbReference type="InterPro" id="IPR018378">
    <property type="entry name" value="C-type_lectin_CS"/>
</dbReference>
<keyword evidence="5" id="KW-1133">Transmembrane helix</keyword>
<evidence type="ECO:0000256" key="3">
    <source>
        <dbReference type="ARBA" id="ARBA00023180"/>
    </source>
</evidence>
<protein>
    <recommendedName>
        <fullName evidence="6">C-type lectin domain-containing protein</fullName>
    </recommendedName>
</protein>
<dbReference type="AlphaFoldDB" id="A0A9J8D6B4"/>
<keyword evidence="4" id="KW-0175">Coiled coil</keyword>
<feature type="domain" description="C-type lectin" evidence="6">
    <location>
        <begin position="145"/>
        <end position="255"/>
    </location>
</feature>
<dbReference type="PROSITE" id="PS50041">
    <property type="entry name" value="C_TYPE_LECTIN_2"/>
    <property type="match status" value="1"/>
</dbReference>
<keyword evidence="3" id="KW-0325">Glycoprotein</keyword>
<evidence type="ECO:0000259" key="6">
    <source>
        <dbReference type="PROSITE" id="PS50041"/>
    </source>
</evidence>
<keyword evidence="5" id="KW-0472">Membrane</keyword>
<dbReference type="InterPro" id="IPR001304">
    <property type="entry name" value="C-type_lectin-like"/>
</dbReference>
<name>A0A9J8D6B4_CYPCA</name>
<dbReference type="Proteomes" id="UP001108240">
    <property type="component" value="Unplaced"/>
</dbReference>
<dbReference type="SMART" id="SM00034">
    <property type="entry name" value="CLECT"/>
    <property type="match status" value="1"/>
</dbReference>
<dbReference type="Gene3D" id="1.20.5.400">
    <property type="match status" value="1"/>
</dbReference>
<accession>A0A9J8D6B4</accession>
<dbReference type="InterPro" id="IPR033989">
    <property type="entry name" value="CD209-like_CTLD"/>
</dbReference>
<dbReference type="SUPFAM" id="SSF56436">
    <property type="entry name" value="C-type lectin-like"/>
    <property type="match status" value="1"/>
</dbReference>
<dbReference type="InterPro" id="IPR052309">
    <property type="entry name" value="C-type_Lectin_Domain_Fam1"/>
</dbReference>
<dbReference type="Ensembl" id="ENSCCRT00000142902.1">
    <property type="protein sequence ID" value="ENSCCRP00000172850.1"/>
    <property type="gene ID" value="ENSCCRG00000081642.1"/>
</dbReference>
<feature type="transmembrane region" description="Helical" evidence="5">
    <location>
        <begin position="62"/>
        <end position="86"/>
    </location>
</feature>
<dbReference type="InterPro" id="IPR016186">
    <property type="entry name" value="C-type_lectin-like/link_sf"/>
</dbReference>
<dbReference type="Gene3D" id="3.10.100.10">
    <property type="entry name" value="Mannose-Binding Protein A, subunit A"/>
    <property type="match status" value="1"/>
</dbReference>
<organism evidence="7 8">
    <name type="scientific">Cyprinus carpio carpio</name>
    <dbReference type="NCBI Taxonomy" id="630221"/>
    <lineage>
        <taxon>Eukaryota</taxon>
        <taxon>Metazoa</taxon>
        <taxon>Chordata</taxon>
        <taxon>Craniata</taxon>
        <taxon>Vertebrata</taxon>
        <taxon>Euteleostomi</taxon>
        <taxon>Actinopterygii</taxon>
        <taxon>Neopterygii</taxon>
        <taxon>Teleostei</taxon>
        <taxon>Ostariophysi</taxon>
        <taxon>Cypriniformes</taxon>
        <taxon>Cyprinidae</taxon>
        <taxon>Cyprininae</taxon>
        <taxon>Cyprinus</taxon>
    </lineage>
</organism>
<dbReference type="InterPro" id="IPR016187">
    <property type="entry name" value="CTDL_fold"/>
</dbReference>
<reference evidence="7" key="2">
    <citation type="submission" date="2025-09" db="UniProtKB">
        <authorList>
            <consortium name="Ensembl"/>
        </authorList>
    </citation>
    <scope>IDENTIFICATION</scope>
</reference>